<sequence>MRKILPLLLLLPTSALAHPGHLSALDGHDHYVAAWALLGAIAGSGWLVWTELTRPKDEKPKRTKDDGAGA</sequence>
<keyword evidence="1" id="KW-1133">Transmembrane helix</keyword>
<dbReference type="RefSeq" id="WP_037280390.1">
    <property type="nucleotide sequence ID" value="NZ_KK088572.1"/>
</dbReference>
<dbReference type="Pfam" id="PF20506">
    <property type="entry name" value="DUF6732"/>
    <property type="match status" value="1"/>
</dbReference>
<dbReference type="InterPro" id="IPR046619">
    <property type="entry name" value="DUF6732"/>
</dbReference>
<protein>
    <submittedName>
        <fullName evidence="3">Uncharacterized protein</fullName>
    </submittedName>
</protein>
<feature type="chain" id="PRO_5001493213" evidence="2">
    <location>
        <begin position="18"/>
        <end position="70"/>
    </location>
</feature>
<keyword evidence="4" id="KW-1185">Reference proteome</keyword>
<dbReference type="AlphaFoldDB" id="A0A017HV97"/>
<dbReference type="HOGENOM" id="CLU_190726_0_0_5"/>
<keyword evidence="2" id="KW-0732">Signal</keyword>
<evidence type="ECO:0000313" key="3">
    <source>
        <dbReference type="EMBL" id="EYD78038.1"/>
    </source>
</evidence>
<dbReference type="EMBL" id="AOSK01000018">
    <property type="protein sequence ID" value="EYD78038.1"/>
    <property type="molecule type" value="Genomic_DNA"/>
</dbReference>
<reference evidence="3 4" key="1">
    <citation type="submission" date="2013-02" db="EMBL/GenBank/DDBJ databases">
        <authorList>
            <person name="Fiebig A."/>
            <person name="Goeker M."/>
            <person name="Klenk H.-P.P."/>
        </authorList>
    </citation>
    <scope>NUCLEOTIDE SEQUENCE [LARGE SCALE GENOMIC DNA]</scope>
    <source>
        <strain evidence="3 4">DSM 19309</strain>
    </source>
</reference>
<evidence type="ECO:0000313" key="4">
    <source>
        <dbReference type="Proteomes" id="UP000019666"/>
    </source>
</evidence>
<name>A0A017HV97_9RHOB</name>
<gene>
    <name evidence="3" type="ORF">Rumeso_00375</name>
</gene>
<dbReference type="STRING" id="442562.Rumeso_00375"/>
<feature type="transmembrane region" description="Helical" evidence="1">
    <location>
        <begin position="33"/>
        <end position="52"/>
    </location>
</feature>
<evidence type="ECO:0000256" key="2">
    <source>
        <dbReference type="SAM" id="SignalP"/>
    </source>
</evidence>
<comment type="caution">
    <text evidence="3">The sequence shown here is derived from an EMBL/GenBank/DDBJ whole genome shotgun (WGS) entry which is preliminary data.</text>
</comment>
<organism evidence="3 4">
    <name type="scientific">Rubellimicrobium mesophilum DSM 19309</name>
    <dbReference type="NCBI Taxonomy" id="442562"/>
    <lineage>
        <taxon>Bacteria</taxon>
        <taxon>Pseudomonadati</taxon>
        <taxon>Pseudomonadota</taxon>
        <taxon>Alphaproteobacteria</taxon>
        <taxon>Rhodobacterales</taxon>
        <taxon>Roseobacteraceae</taxon>
        <taxon>Rubellimicrobium</taxon>
    </lineage>
</organism>
<evidence type="ECO:0000256" key="1">
    <source>
        <dbReference type="SAM" id="Phobius"/>
    </source>
</evidence>
<accession>A0A017HV97</accession>
<proteinExistence type="predicted"/>
<dbReference type="Proteomes" id="UP000019666">
    <property type="component" value="Unassembled WGS sequence"/>
</dbReference>
<keyword evidence="1" id="KW-0812">Transmembrane</keyword>
<feature type="signal peptide" evidence="2">
    <location>
        <begin position="1"/>
        <end position="17"/>
    </location>
</feature>
<keyword evidence="1" id="KW-0472">Membrane</keyword>